<reference evidence="3 4" key="1">
    <citation type="submission" date="2016-10" db="EMBL/GenBank/DDBJ databases">
        <authorList>
            <person name="de Groot N.N."/>
        </authorList>
    </citation>
    <scope>NUCLEOTIDE SEQUENCE [LARGE SCALE GENOMIC DNA]</scope>
    <source>
        <strain evidence="3 4">CGMCC 4.6858</strain>
    </source>
</reference>
<name>A0A1G7AP62_9ACTN</name>
<feature type="domain" description="DUF218" evidence="2">
    <location>
        <begin position="49"/>
        <end position="170"/>
    </location>
</feature>
<dbReference type="AlphaFoldDB" id="A0A1G7AP62"/>
<dbReference type="Pfam" id="PF02698">
    <property type="entry name" value="DUF218"/>
    <property type="match status" value="1"/>
</dbReference>
<sequence length="220" mass="23193">MSRRRRLAVVAGVLVVLAGALVGTANAVVLARTDDLVLTDPDDVPHAQVAIVPGSMVRPDGTLGTIVQARVDAAVALHDAGTVDKILLSGDNGTRAYNEPDTMRDAVLAAGVPPEDVFTDYAGFNTWYTMRRARLVFEVDSAVVVTQAFHVARAVDLGRAAGLDVHGLAVDSAGRLRVRAREVLARVRGFGEATVRPDVTLGPTLPITGDGRSSWAEPKP</sequence>
<dbReference type="STRING" id="1045774.SAMN05421872_1166"/>
<dbReference type="GO" id="GO:0005886">
    <property type="term" value="C:plasma membrane"/>
    <property type="evidence" value="ECO:0007669"/>
    <property type="project" value="TreeGrafter"/>
</dbReference>
<accession>A0A1G7AP62</accession>
<dbReference type="InterPro" id="IPR003848">
    <property type="entry name" value="DUF218"/>
</dbReference>
<dbReference type="RefSeq" id="WP_090860646.1">
    <property type="nucleotide sequence ID" value="NZ_FMZM01000016.1"/>
</dbReference>
<dbReference type="PANTHER" id="PTHR30336">
    <property type="entry name" value="INNER MEMBRANE PROTEIN, PROBABLE PERMEASE"/>
    <property type="match status" value="1"/>
</dbReference>
<dbReference type="PANTHER" id="PTHR30336:SF20">
    <property type="entry name" value="DUF218 DOMAIN-CONTAINING PROTEIN"/>
    <property type="match status" value="1"/>
</dbReference>
<feature type="region of interest" description="Disordered" evidence="1">
    <location>
        <begin position="201"/>
        <end position="220"/>
    </location>
</feature>
<organism evidence="3 4">
    <name type="scientific">Nocardioides lianchengensis</name>
    <dbReference type="NCBI Taxonomy" id="1045774"/>
    <lineage>
        <taxon>Bacteria</taxon>
        <taxon>Bacillati</taxon>
        <taxon>Actinomycetota</taxon>
        <taxon>Actinomycetes</taxon>
        <taxon>Propionibacteriales</taxon>
        <taxon>Nocardioidaceae</taxon>
        <taxon>Nocardioides</taxon>
    </lineage>
</organism>
<proteinExistence type="predicted"/>
<dbReference type="OrthoDB" id="9782395at2"/>
<evidence type="ECO:0000256" key="1">
    <source>
        <dbReference type="SAM" id="MobiDB-lite"/>
    </source>
</evidence>
<dbReference type="InterPro" id="IPR051599">
    <property type="entry name" value="Cell_Envelope_Assoc"/>
</dbReference>
<protein>
    <submittedName>
        <fullName evidence="3">Protein SanA, affects membrane permeability for vancomycin</fullName>
    </submittedName>
</protein>
<evidence type="ECO:0000313" key="3">
    <source>
        <dbReference type="EMBL" id="SDE16257.1"/>
    </source>
</evidence>
<evidence type="ECO:0000259" key="2">
    <source>
        <dbReference type="Pfam" id="PF02698"/>
    </source>
</evidence>
<dbReference type="Proteomes" id="UP000199034">
    <property type="component" value="Unassembled WGS sequence"/>
</dbReference>
<evidence type="ECO:0000313" key="4">
    <source>
        <dbReference type="Proteomes" id="UP000199034"/>
    </source>
</evidence>
<gene>
    <name evidence="3" type="ORF">SAMN05421872_1166</name>
</gene>
<dbReference type="EMBL" id="FMZM01000016">
    <property type="protein sequence ID" value="SDE16257.1"/>
    <property type="molecule type" value="Genomic_DNA"/>
</dbReference>
<dbReference type="CDD" id="cd06259">
    <property type="entry name" value="YdcF-like"/>
    <property type="match status" value="1"/>
</dbReference>
<keyword evidence="4" id="KW-1185">Reference proteome</keyword>